<dbReference type="RefSeq" id="WP_188522946.1">
    <property type="nucleotide sequence ID" value="NZ_BMDG01000004.1"/>
</dbReference>
<accession>A0ABQ2B647</accession>
<dbReference type="Proteomes" id="UP000632535">
    <property type="component" value="Unassembled WGS sequence"/>
</dbReference>
<dbReference type="EMBL" id="BMDG01000004">
    <property type="protein sequence ID" value="GGI06994.1"/>
    <property type="molecule type" value="Genomic_DNA"/>
</dbReference>
<reference evidence="2" key="1">
    <citation type="journal article" date="2019" name="Int. J. Syst. Evol. Microbiol.">
        <title>The Global Catalogue of Microorganisms (GCM) 10K type strain sequencing project: providing services to taxonomists for standard genome sequencing and annotation.</title>
        <authorList>
            <consortium name="The Broad Institute Genomics Platform"/>
            <consortium name="The Broad Institute Genome Sequencing Center for Infectious Disease"/>
            <person name="Wu L."/>
            <person name="Ma J."/>
        </authorList>
    </citation>
    <scope>NUCLEOTIDE SEQUENCE [LARGE SCALE GENOMIC DNA]</scope>
    <source>
        <strain evidence="2">CCM 8653</strain>
    </source>
</reference>
<name>A0ABQ2B647_9MICO</name>
<comment type="caution">
    <text evidence="1">The sequence shown here is derived from an EMBL/GenBank/DDBJ whole genome shotgun (WGS) entry which is preliminary data.</text>
</comment>
<evidence type="ECO:0008006" key="3">
    <source>
        <dbReference type="Google" id="ProtNLM"/>
    </source>
</evidence>
<sequence length="70" mass="8091">MTTTTTDLDTEALILEGARSHLVKRMRRLSYRVHGFDREAIDDMHAKLDTFRDEQRARLEAARAEKSESA</sequence>
<organism evidence="1 2">
    <name type="scientific">Isoptericola cucumis</name>
    <dbReference type="NCBI Taxonomy" id="1776856"/>
    <lineage>
        <taxon>Bacteria</taxon>
        <taxon>Bacillati</taxon>
        <taxon>Actinomycetota</taxon>
        <taxon>Actinomycetes</taxon>
        <taxon>Micrococcales</taxon>
        <taxon>Promicromonosporaceae</taxon>
        <taxon>Isoptericola</taxon>
    </lineage>
</organism>
<keyword evidence="2" id="KW-1185">Reference proteome</keyword>
<protein>
    <recommendedName>
        <fullName evidence="3">DivIVA domain-containing protein</fullName>
    </recommendedName>
</protein>
<proteinExistence type="predicted"/>
<gene>
    <name evidence="1" type="ORF">GCM10007368_13940</name>
</gene>
<evidence type="ECO:0000313" key="2">
    <source>
        <dbReference type="Proteomes" id="UP000632535"/>
    </source>
</evidence>
<evidence type="ECO:0000313" key="1">
    <source>
        <dbReference type="EMBL" id="GGI06994.1"/>
    </source>
</evidence>